<protein>
    <recommendedName>
        <fullName evidence="4">DUF924 domain-containing protein</fullName>
    </recommendedName>
</protein>
<evidence type="ECO:0000313" key="2">
    <source>
        <dbReference type="EMBL" id="KAL1610743.1"/>
    </source>
</evidence>
<dbReference type="SUPFAM" id="SSF48452">
    <property type="entry name" value="TPR-like"/>
    <property type="match status" value="1"/>
</dbReference>
<organism evidence="2 3">
    <name type="scientific">Paraconiothyrium brasiliense</name>
    <dbReference type="NCBI Taxonomy" id="300254"/>
    <lineage>
        <taxon>Eukaryota</taxon>
        <taxon>Fungi</taxon>
        <taxon>Dikarya</taxon>
        <taxon>Ascomycota</taxon>
        <taxon>Pezizomycotina</taxon>
        <taxon>Dothideomycetes</taxon>
        <taxon>Pleosporomycetidae</taxon>
        <taxon>Pleosporales</taxon>
        <taxon>Massarineae</taxon>
        <taxon>Didymosphaeriaceae</taxon>
        <taxon>Paraconiothyrium</taxon>
    </lineage>
</organism>
<dbReference type="InterPro" id="IPR011990">
    <property type="entry name" value="TPR-like_helical_dom_sf"/>
</dbReference>
<dbReference type="Pfam" id="PF06041">
    <property type="entry name" value="DUF924"/>
    <property type="match status" value="1"/>
</dbReference>
<reference evidence="2 3" key="1">
    <citation type="submission" date="2024-02" db="EMBL/GenBank/DDBJ databases">
        <title>De novo assembly and annotation of 12 fungi associated with fruit tree decline syndrome in Ontario, Canada.</title>
        <authorList>
            <person name="Sulman M."/>
            <person name="Ellouze W."/>
            <person name="Ilyukhin E."/>
        </authorList>
    </citation>
    <scope>NUCLEOTIDE SEQUENCE [LARGE SCALE GENOMIC DNA]</scope>
    <source>
        <strain evidence="2 3">M42-189</strain>
    </source>
</reference>
<comment type="caution">
    <text evidence="2">The sequence shown here is derived from an EMBL/GenBank/DDBJ whole genome shotgun (WGS) entry which is preliminary data.</text>
</comment>
<evidence type="ECO:0008006" key="4">
    <source>
        <dbReference type="Google" id="ProtNLM"/>
    </source>
</evidence>
<dbReference type="EMBL" id="JAKJXO020000002">
    <property type="protein sequence ID" value="KAL1610743.1"/>
    <property type="molecule type" value="Genomic_DNA"/>
</dbReference>
<dbReference type="Gene3D" id="1.20.58.320">
    <property type="entry name" value="TPR-like"/>
    <property type="match status" value="1"/>
</dbReference>
<evidence type="ECO:0000256" key="1">
    <source>
        <dbReference type="SAM" id="MobiDB-lite"/>
    </source>
</evidence>
<keyword evidence="3" id="KW-1185">Reference proteome</keyword>
<sequence>MSHSTPTSSNNAATSPPLPPLDPTIFNPSLFTHILRFWFADLPEGATAASPQLLSKWFGRVDPDSKASFDASCRDLSAEALASIAPDRLHLPALQDYASERALAPHISAPFRDAIQRCSTHDDSNSSTLRPAETALAMMLLLDQLPRNTFRKPTEQRVVYAHYDRLARALLYCVLHPHAPDDSFSVYGLDCSSAFRHAPVYGCFFYIALQHSEALEDHDEFDRRALQQLEDVRDGDGAAENFIKFGMQAEQQHRALLERFGRYPYRNGGLGRESTVEEEEYFREGGETFGTGFS</sequence>
<dbReference type="InterPro" id="IPR010323">
    <property type="entry name" value="DUF924"/>
</dbReference>
<name>A0ABR3S2L9_9PLEO</name>
<evidence type="ECO:0000313" key="3">
    <source>
        <dbReference type="Proteomes" id="UP001521785"/>
    </source>
</evidence>
<dbReference type="Gene3D" id="1.25.40.10">
    <property type="entry name" value="Tetratricopeptide repeat domain"/>
    <property type="match status" value="1"/>
</dbReference>
<dbReference type="Proteomes" id="UP001521785">
    <property type="component" value="Unassembled WGS sequence"/>
</dbReference>
<proteinExistence type="predicted"/>
<feature type="region of interest" description="Disordered" evidence="1">
    <location>
        <begin position="1"/>
        <end position="20"/>
    </location>
</feature>
<feature type="compositionally biased region" description="Low complexity" evidence="1">
    <location>
        <begin position="1"/>
        <end position="15"/>
    </location>
</feature>
<gene>
    <name evidence="2" type="ORF">SLS60_002413</name>
</gene>
<accession>A0ABR3S2L9</accession>